<feature type="region of interest" description="Disordered" evidence="1">
    <location>
        <begin position="1"/>
        <end position="37"/>
    </location>
</feature>
<protein>
    <recommendedName>
        <fullName evidence="2">BTB domain-containing protein</fullName>
    </recommendedName>
</protein>
<gene>
    <name evidence="3" type="ORF">BOTBODRAFT_29165</name>
</gene>
<dbReference type="Pfam" id="PF00651">
    <property type="entry name" value="BTB"/>
    <property type="match status" value="1"/>
</dbReference>
<feature type="region of interest" description="Disordered" evidence="1">
    <location>
        <begin position="82"/>
        <end position="106"/>
    </location>
</feature>
<dbReference type="OrthoDB" id="3157337at2759"/>
<accession>A0A067MT46</accession>
<feature type="compositionally biased region" description="Polar residues" evidence="1">
    <location>
        <begin position="1"/>
        <end position="15"/>
    </location>
</feature>
<evidence type="ECO:0000259" key="2">
    <source>
        <dbReference type="PROSITE" id="PS50097"/>
    </source>
</evidence>
<dbReference type="HOGENOM" id="CLU_927470_0_0_1"/>
<feature type="domain" description="BTB" evidence="2">
    <location>
        <begin position="52"/>
        <end position="131"/>
    </location>
</feature>
<dbReference type="Gene3D" id="3.30.710.10">
    <property type="entry name" value="Potassium Channel Kv1.1, Chain A"/>
    <property type="match status" value="1"/>
</dbReference>
<dbReference type="InterPro" id="IPR000210">
    <property type="entry name" value="BTB/POZ_dom"/>
</dbReference>
<evidence type="ECO:0000313" key="4">
    <source>
        <dbReference type="Proteomes" id="UP000027195"/>
    </source>
</evidence>
<organism evidence="3 4">
    <name type="scientific">Botryobasidium botryosum (strain FD-172 SS1)</name>
    <dbReference type="NCBI Taxonomy" id="930990"/>
    <lineage>
        <taxon>Eukaryota</taxon>
        <taxon>Fungi</taxon>
        <taxon>Dikarya</taxon>
        <taxon>Basidiomycota</taxon>
        <taxon>Agaricomycotina</taxon>
        <taxon>Agaricomycetes</taxon>
        <taxon>Cantharellales</taxon>
        <taxon>Botryobasidiaceae</taxon>
        <taxon>Botryobasidium</taxon>
    </lineage>
</organism>
<name>A0A067MT46_BOTB1</name>
<keyword evidence="4" id="KW-1185">Reference proteome</keyword>
<dbReference type="PROSITE" id="PS50097">
    <property type="entry name" value="BTB"/>
    <property type="match status" value="1"/>
</dbReference>
<dbReference type="STRING" id="930990.A0A067MT46"/>
<dbReference type="InterPro" id="IPR011333">
    <property type="entry name" value="SKP1/BTB/POZ_sf"/>
</dbReference>
<dbReference type="AlphaFoldDB" id="A0A067MT46"/>
<feature type="compositionally biased region" description="Polar residues" evidence="1">
    <location>
        <begin position="21"/>
        <end position="37"/>
    </location>
</feature>
<dbReference type="CDD" id="cd18186">
    <property type="entry name" value="BTB_POZ_ZBTB_KLHL-like"/>
    <property type="match status" value="1"/>
</dbReference>
<dbReference type="SUPFAM" id="SSF54695">
    <property type="entry name" value="POZ domain"/>
    <property type="match status" value="1"/>
</dbReference>
<dbReference type="InParanoid" id="A0A067MT46"/>
<dbReference type="EMBL" id="KL198022">
    <property type="protein sequence ID" value="KDQ17855.1"/>
    <property type="molecule type" value="Genomic_DNA"/>
</dbReference>
<evidence type="ECO:0000256" key="1">
    <source>
        <dbReference type="SAM" id="MobiDB-lite"/>
    </source>
</evidence>
<dbReference type="Proteomes" id="UP000027195">
    <property type="component" value="Unassembled WGS sequence"/>
</dbReference>
<evidence type="ECO:0000313" key="3">
    <source>
        <dbReference type="EMBL" id="KDQ17855.1"/>
    </source>
</evidence>
<sequence length="300" mass="33489">MTNNNSSQPATSGDTTVELPSANNSLATPSSESMDLVARQNTQDPEYYFEDGSIVILVETTLFRVHRSILIRGSSLFETMLTLPPSTGNTHPGDNAEGSSDDHPLTLHGETATQFRALLWSLYASPHETAALHNSRDIAQLLCIASVAHKYNFEGIESWSADLMVEIYNNIPFTYQFLPLLDYAILSDKARLRESVLGRLRRSVSSRSISLTRLILYADGKDHQAWKDLLGLSLYRYVIRGPRSWVADGTSLPKDKRTMLYVAFGKLLDIRMVESHGRIRARMPRAVGLSFKSSLSARRP</sequence>
<reference evidence="4" key="1">
    <citation type="journal article" date="2014" name="Proc. Natl. Acad. Sci. U.S.A.">
        <title>Extensive sampling of basidiomycete genomes demonstrates inadequacy of the white-rot/brown-rot paradigm for wood decay fungi.</title>
        <authorList>
            <person name="Riley R."/>
            <person name="Salamov A.A."/>
            <person name="Brown D.W."/>
            <person name="Nagy L.G."/>
            <person name="Floudas D."/>
            <person name="Held B.W."/>
            <person name="Levasseur A."/>
            <person name="Lombard V."/>
            <person name="Morin E."/>
            <person name="Otillar R."/>
            <person name="Lindquist E.A."/>
            <person name="Sun H."/>
            <person name="LaButti K.M."/>
            <person name="Schmutz J."/>
            <person name="Jabbour D."/>
            <person name="Luo H."/>
            <person name="Baker S.E."/>
            <person name="Pisabarro A.G."/>
            <person name="Walton J.D."/>
            <person name="Blanchette R.A."/>
            <person name="Henrissat B."/>
            <person name="Martin F."/>
            <person name="Cullen D."/>
            <person name="Hibbett D.S."/>
            <person name="Grigoriev I.V."/>
        </authorList>
    </citation>
    <scope>NUCLEOTIDE SEQUENCE [LARGE SCALE GENOMIC DNA]</scope>
    <source>
        <strain evidence="4">FD-172 SS1</strain>
    </source>
</reference>
<proteinExistence type="predicted"/>